<evidence type="ECO:0000256" key="7">
    <source>
        <dbReference type="ARBA" id="ARBA00023054"/>
    </source>
</evidence>
<feature type="compositionally biased region" description="Basic and acidic residues" evidence="11">
    <location>
        <begin position="1"/>
        <end position="13"/>
    </location>
</feature>
<name>A0A9P4I5W2_9PEZI</name>
<dbReference type="FunFam" id="1.10.472.80:FF:000044">
    <property type="entry name" value="GTPase-activating protein GYP5"/>
    <property type="match status" value="1"/>
</dbReference>
<dbReference type="OrthoDB" id="295078at2759"/>
<evidence type="ECO:0000256" key="6">
    <source>
        <dbReference type="ARBA" id="ARBA00022927"/>
    </source>
</evidence>
<feature type="compositionally biased region" description="Pro residues" evidence="11">
    <location>
        <begin position="177"/>
        <end position="191"/>
    </location>
</feature>
<dbReference type="Gene3D" id="1.10.10.750">
    <property type="entry name" value="Ypt/Rab-GAP domain of gyp1p, domain 1"/>
    <property type="match status" value="1"/>
</dbReference>
<evidence type="ECO:0000256" key="10">
    <source>
        <dbReference type="SAM" id="Coils"/>
    </source>
</evidence>
<comment type="similarity">
    <text evidence="8">Belongs to the GYP5 family.</text>
</comment>
<evidence type="ECO:0000256" key="8">
    <source>
        <dbReference type="ARBA" id="ARBA00061661"/>
    </source>
</evidence>
<dbReference type="Pfam" id="PF23436">
    <property type="entry name" value="RabGap-TBC_2"/>
    <property type="match status" value="1"/>
</dbReference>
<evidence type="ECO:0000256" key="9">
    <source>
        <dbReference type="ARBA" id="ARBA00072088"/>
    </source>
</evidence>
<keyword evidence="2" id="KW-0813">Transport</keyword>
<evidence type="ECO:0000313" key="14">
    <source>
        <dbReference type="Proteomes" id="UP000799772"/>
    </source>
</evidence>
<feature type="compositionally biased region" description="Basic and acidic residues" evidence="11">
    <location>
        <begin position="94"/>
        <end position="107"/>
    </location>
</feature>
<dbReference type="SUPFAM" id="SSF47923">
    <property type="entry name" value="Ypt/Rab-GAP domain of gyp1p"/>
    <property type="match status" value="2"/>
</dbReference>
<organism evidence="13 14">
    <name type="scientific">Rhizodiscina lignyota</name>
    <dbReference type="NCBI Taxonomy" id="1504668"/>
    <lineage>
        <taxon>Eukaryota</taxon>
        <taxon>Fungi</taxon>
        <taxon>Dikarya</taxon>
        <taxon>Ascomycota</taxon>
        <taxon>Pezizomycotina</taxon>
        <taxon>Dothideomycetes</taxon>
        <taxon>Pleosporomycetidae</taxon>
        <taxon>Aulographales</taxon>
        <taxon>Rhizodiscinaceae</taxon>
        <taxon>Rhizodiscina</taxon>
    </lineage>
</organism>
<dbReference type="PROSITE" id="PS50086">
    <property type="entry name" value="TBC_RABGAP"/>
    <property type="match status" value="1"/>
</dbReference>
<evidence type="ECO:0000256" key="2">
    <source>
        <dbReference type="ARBA" id="ARBA00022448"/>
    </source>
</evidence>
<keyword evidence="5" id="KW-0931">ER-Golgi transport</keyword>
<feature type="region of interest" description="Disordered" evidence="11">
    <location>
        <begin position="1"/>
        <end position="246"/>
    </location>
</feature>
<evidence type="ECO:0000259" key="12">
    <source>
        <dbReference type="PROSITE" id="PS50086"/>
    </source>
</evidence>
<feature type="region of interest" description="Disordered" evidence="11">
    <location>
        <begin position="297"/>
        <end position="341"/>
    </location>
</feature>
<dbReference type="GO" id="GO:0016192">
    <property type="term" value="P:vesicle-mediated transport"/>
    <property type="evidence" value="ECO:0007669"/>
    <property type="project" value="UniProtKB-KW"/>
</dbReference>
<dbReference type="InterPro" id="IPR000195">
    <property type="entry name" value="Rab-GAP-TBC_dom"/>
</dbReference>
<feature type="domain" description="Rab-GAP TBC" evidence="12">
    <location>
        <begin position="377"/>
        <end position="641"/>
    </location>
</feature>
<evidence type="ECO:0000256" key="3">
    <source>
        <dbReference type="ARBA" id="ARBA00022468"/>
    </source>
</evidence>
<reference evidence="13" key="1">
    <citation type="journal article" date="2020" name="Stud. Mycol.">
        <title>101 Dothideomycetes genomes: a test case for predicting lifestyles and emergence of pathogens.</title>
        <authorList>
            <person name="Haridas S."/>
            <person name="Albert R."/>
            <person name="Binder M."/>
            <person name="Bloem J."/>
            <person name="Labutti K."/>
            <person name="Salamov A."/>
            <person name="Andreopoulos B."/>
            <person name="Baker S."/>
            <person name="Barry K."/>
            <person name="Bills G."/>
            <person name="Bluhm B."/>
            <person name="Cannon C."/>
            <person name="Castanera R."/>
            <person name="Culley D."/>
            <person name="Daum C."/>
            <person name="Ezra D."/>
            <person name="Gonzalez J."/>
            <person name="Henrissat B."/>
            <person name="Kuo A."/>
            <person name="Liang C."/>
            <person name="Lipzen A."/>
            <person name="Lutzoni F."/>
            <person name="Magnuson J."/>
            <person name="Mondo S."/>
            <person name="Nolan M."/>
            <person name="Ohm R."/>
            <person name="Pangilinan J."/>
            <person name="Park H.-J."/>
            <person name="Ramirez L."/>
            <person name="Alfaro M."/>
            <person name="Sun H."/>
            <person name="Tritt A."/>
            <person name="Yoshinaga Y."/>
            <person name="Zwiers L.-H."/>
            <person name="Turgeon B."/>
            <person name="Goodwin S."/>
            <person name="Spatafora J."/>
            <person name="Crous P."/>
            <person name="Grigoriev I."/>
        </authorList>
    </citation>
    <scope>NUCLEOTIDE SEQUENCE</scope>
    <source>
        <strain evidence="13">CBS 133067</strain>
    </source>
</reference>
<keyword evidence="6" id="KW-0653">Protein transport</keyword>
<sequence>MENHTPNEEKSDQEVEETFEDAPDTTPRPPPRDRVRSSSSHSVRSLTGRRPSQSSVQELDKQRSSTGTPVVPEAENEDDEHALGGKPKVNGTSEKAEGHTDGAHDAVEGTAPSVKSASDGDMDEVNLAEAPKLPPRDSGPRNSGSSMQGFSGTFHNSFPPPPSAPPKRVTSPKKEVPPPPPPPEKAQPPPRKLASPFSWLSRNTSNDKKAAPSLPPRTPSHERSDTKASSITLNSNSTGHVQNGDEARVSLKARFKLLRLQEETTTTVGEDEDEDAANGGALAGLVGRSATIGLGVGSPVSANDEKPEVRSPEVKSPGIARQQTINPNLPPGTAAGLQSSESDAPVNWDLWQNVVYEGPAAVARTSEAELKEAIASGIPQAIRGVVWQVIADSSNEDLQNLYKELVARGAETNGTNKEMEHIKSSASSIHSAHSTPAVGSEVHGSWLPYSASESAVQTNGRASSPETDLVARMIHDARNRPAIDTASIQKLEKMIRRDLGARTSYSKYVMAAGLQDGLFGVCKAYALLDEQVGYAQGMNFIAMPLLFNMTEDEAFSLMMTLMTHPKYRLRNLFTAEMPGLHLLLYQFARALEDLDPQLYYHLHRRGVEPRLYATQWFLTLFAYRFPLQLVLRVYDFVLSEGLESAMIRFGTSLVIKNREALIDMRDMSALTTFLKEKLFDVYIDKSPSASSIKESGFFGTAGGADKEVYKADELVCDAVAIDIEPGMLRAYETEWTEQTRIEKEREAELESLRSNVTALSLKVRRLEEAAEKSDTEHVEMATDLVRTKVENQTLKDENEGLKGQVEELRKVVENQPAEVEAKMRNEMESVMERNVEIFGENRRLEEELGEMEKVLVGLKMEHAQVSFLVLRLSAAGVMTDLCSIQLSSDHEGLKSKWNNIAGLIKPIEAIRP</sequence>
<evidence type="ECO:0000256" key="4">
    <source>
        <dbReference type="ARBA" id="ARBA00022490"/>
    </source>
</evidence>
<proteinExistence type="inferred from homology"/>
<dbReference type="GO" id="GO:0015031">
    <property type="term" value="P:protein transport"/>
    <property type="evidence" value="ECO:0007669"/>
    <property type="project" value="UniProtKB-KW"/>
</dbReference>
<protein>
    <recommendedName>
        <fullName evidence="9">GTPase-activating protein GYP5</fullName>
    </recommendedName>
</protein>
<accession>A0A9P4I5W2</accession>
<evidence type="ECO:0000256" key="1">
    <source>
        <dbReference type="ARBA" id="ARBA00004496"/>
    </source>
</evidence>
<dbReference type="GO" id="GO:0005096">
    <property type="term" value="F:GTPase activator activity"/>
    <property type="evidence" value="ECO:0007669"/>
    <property type="project" value="UniProtKB-KW"/>
</dbReference>
<dbReference type="Gene3D" id="1.10.472.80">
    <property type="entry name" value="Ypt/Rab-GAP domain of gyp1p, domain 3"/>
    <property type="match status" value="1"/>
</dbReference>
<comment type="caution">
    <text evidence="13">The sequence shown here is derived from an EMBL/GenBank/DDBJ whole genome shotgun (WGS) entry which is preliminary data.</text>
</comment>
<evidence type="ECO:0000313" key="13">
    <source>
        <dbReference type="EMBL" id="KAF2093270.1"/>
    </source>
</evidence>
<dbReference type="PANTHER" id="PTHR47219:SF9">
    <property type="entry name" value="GTPASE ACTIVATING PROTEIN AND CENTROSOME-ASSOCIATED, ISOFORM B"/>
    <property type="match status" value="1"/>
</dbReference>
<keyword evidence="14" id="KW-1185">Reference proteome</keyword>
<feature type="compositionally biased region" description="Polar residues" evidence="11">
    <location>
        <begin position="227"/>
        <end position="241"/>
    </location>
</feature>
<feature type="compositionally biased region" description="Acidic residues" evidence="11">
    <location>
        <begin position="14"/>
        <end position="23"/>
    </location>
</feature>
<evidence type="ECO:0000256" key="5">
    <source>
        <dbReference type="ARBA" id="ARBA00022892"/>
    </source>
</evidence>
<dbReference type="Proteomes" id="UP000799772">
    <property type="component" value="Unassembled WGS sequence"/>
</dbReference>
<evidence type="ECO:0000256" key="11">
    <source>
        <dbReference type="SAM" id="MobiDB-lite"/>
    </source>
</evidence>
<dbReference type="AlphaFoldDB" id="A0A9P4I5W2"/>
<dbReference type="InterPro" id="IPR050302">
    <property type="entry name" value="Rab_GAP_TBC_domain"/>
</dbReference>
<dbReference type="GO" id="GO:0005737">
    <property type="term" value="C:cytoplasm"/>
    <property type="evidence" value="ECO:0007669"/>
    <property type="project" value="UniProtKB-SubCell"/>
</dbReference>
<feature type="coiled-coil region" evidence="10">
    <location>
        <begin position="749"/>
        <end position="861"/>
    </location>
</feature>
<dbReference type="Gene3D" id="1.10.8.270">
    <property type="entry name" value="putative rabgap domain of human tbc1 domain family member 14 like domains"/>
    <property type="match status" value="1"/>
</dbReference>
<dbReference type="EMBL" id="ML978139">
    <property type="protein sequence ID" value="KAF2093270.1"/>
    <property type="molecule type" value="Genomic_DNA"/>
</dbReference>
<feature type="compositionally biased region" description="Polar residues" evidence="11">
    <location>
        <begin position="140"/>
        <end position="156"/>
    </location>
</feature>
<comment type="subcellular location">
    <subcellularLocation>
        <location evidence="1">Cytoplasm</location>
    </subcellularLocation>
</comment>
<keyword evidence="7 10" id="KW-0175">Coiled coil</keyword>
<keyword evidence="3" id="KW-0343">GTPase activation</keyword>
<gene>
    <name evidence="13" type="ORF">NA57DRAFT_69329</name>
</gene>
<feature type="compositionally biased region" description="Basic and acidic residues" evidence="11">
    <location>
        <begin position="303"/>
        <end position="313"/>
    </location>
</feature>
<dbReference type="InterPro" id="IPR035969">
    <property type="entry name" value="Rab-GAP_TBC_sf"/>
</dbReference>
<dbReference type="PANTHER" id="PTHR47219">
    <property type="entry name" value="RAB GTPASE-ACTIVATING PROTEIN 1-LIKE"/>
    <property type="match status" value="1"/>
</dbReference>
<keyword evidence="4" id="KW-0963">Cytoplasm</keyword>
<dbReference type="SMART" id="SM00164">
    <property type="entry name" value="TBC"/>
    <property type="match status" value="1"/>
</dbReference>